<reference evidence="2" key="1">
    <citation type="submission" date="2023-01" db="EMBL/GenBank/DDBJ databases">
        <authorList>
            <person name="Piombo E."/>
        </authorList>
    </citation>
    <scope>NUCLEOTIDE SEQUENCE</scope>
</reference>
<keyword evidence="3" id="KW-1185">Reference proteome</keyword>
<dbReference type="EMBL" id="CABFNP030000705">
    <property type="protein sequence ID" value="CAI6080822.1"/>
    <property type="molecule type" value="Genomic_DNA"/>
</dbReference>
<evidence type="ECO:0000256" key="1">
    <source>
        <dbReference type="SAM" id="MobiDB-lite"/>
    </source>
</evidence>
<feature type="compositionally biased region" description="Low complexity" evidence="1">
    <location>
        <begin position="190"/>
        <end position="200"/>
    </location>
</feature>
<proteinExistence type="predicted"/>
<evidence type="ECO:0000313" key="3">
    <source>
        <dbReference type="Proteomes" id="UP001160390"/>
    </source>
</evidence>
<organism evidence="2 3">
    <name type="scientific">Clonostachys chloroleuca</name>
    <dbReference type="NCBI Taxonomy" id="1926264"/>
    <lineage>
        <taxon>Eukaryota</taxon>
        <taxon>Fungi</taxon>
        <taxon>Dikarya</taxon>
        <taxon>Ascomycota</taxon>
        <taxon>Pezizomycotina</taxon>
        <taxon>Sordariomycetes</taxon>
        <taxon>Hypocreomycetidae</taxon>
        <taxon>Hypocreales</taxon>
        <taxon>Bionectriaceae</taxon>
        <taxon>Clonostachys</taxon>
    </lineage>
</organism>
<feature type="region of interest" description="Disordered" evidence="1">
    <location>
        <begin position="190"/>
        <end position="214"/>
    </location>
</feature>
<evidence type="ECO:0000313" key="2">
    <source>
        <dbReference type="EMBL" id="CAI6080822.1"/>
    </source>
</evidence>
<dbReference type="AlphaFoldDB" id="A0AA35LV11"/>
<sequence>MARPEPMNFLELPIEILGQILQPLLTTPGHTPILLCPCSPAPFPPRSVLSILLTHPRLHAIACPLLYGPSNSFLLDLTGEHSSHIRRRREVFEAAQVDDVFLINDIGNHSNSLRHAPDGSFFSLPTHRRRRPLLATAPALRRLQNLTIRVDRLRGWIQDDIVPVVSDMIMQGHLQQLRLYLATTTLESLSSSTSSSSSTTGARRPRIEYSPQAAGRPPLAGLLRLLADPDLGHSGLWIEGRHHAGWDQFQRDDTSQELGEVDGSRSDGRDGRDLAHHQEQAVELDWRKVLESAAEMQAADWQTSV</sequence>
<feature type="compositionally biased region" description="Basic and acidic residues" evidence="1">
    <location>
        <begin position="262"/>
        <end position="278"/>
    </location>
</feature>
<protein>
    <submittedName>
        <fullName evidence="2">Uncharacterized protein</fullName>
    </submittedName>
</protein>
<gene>
    <name evidence="2" type="ORF">CCHLO57077_00003879</name>
</gene>
<name>A0AA35LV11_9HYPO</name>
<feature type="region of interest" description="Disordered" evidence="1">
    <location>
        <begin position="253"/>
        <end position="278"/>
    </location>
</feature>
<comment type="caution">
    <text evidence="2">The sequence shown here is derived from an EMBL/GenBank/DDBJ whole genome shotgun (WGS) entry which is preliminary data.</text>
</comment>
<dbReference type="Proteomes" id="UP001160390">
    <property type="component" value="Unassembled WGS sequence"/>
</dbReference>
<accession>A0AA35LV11</accession>